<dbReference type="RefSeq" id="WP_148928288.1">
    <property type="nucleotide sequence ID" value="NZ_VNHS01000002.1"/>
</dbReference>
<protein>
    <submittedName>
        <fullName evidence="2">Uncharacterized protein</fullName>
    </submittedName>
</protein>
<gene>
    <name evidence="2" type="ORF">BCM02_102364</name>
</gene>
<feature type="transmembrane region" description="Helical" evidence="1">
    <location>
        <begin position="12"/>
        <end position="31"/>
    </location>
</feature>
<evidence type="ECO:0000313" key="3">
    <source>
        <dbReference type="Proteomes" id="UP000323257"/>
    </source>
</evidence>
<accession>A0A5S5CF72</accession>
<keyword evidence="3" id="KW-1185">Reference proteome</keyword>
<keyword evidence="1" id="KW-1133">Transmembrane helix</keyword>
<dbReference type="EMBL" id="VNHS01000002">
    <property type="protein sequence ID" value="TYP77799.1"/>
    <property type="molecule type" value="Genomic_DNA"/>
</dbReference>
<dbReference type="AlphaFoldDB" id="A0A5S5CF72"/>
<organism evidence="2 3">
    <name type="scientific">Paenibacillus methanolicus</name>
    <dbReference type="NCBI Taxonomy" id="582686"/>
    <lineage>
        <taxon>Bacteria</taxon>
        <taxon>Bacillati</taxon>
        <taxon>Bacillota</taxon>
        <taxon>Bacilli</taxon>
        <taxon>Bacillales</taxon>
        <taxon>Paenibacillaceae</taxon>
        <taxon>Paenibacillus</taxon>
    </lineage>
</organism>
<keyword evidence="1" id="KW-0812">Transmembrane</keyword>
<name>A0A5S5CF72_9BACL</name>
<sequence length="307" mass="34190">MEKRLTRSELIFSLGFIFMLVVAVGAFFYGAKIGAEKTEAKYVEQAKHLTGAAAKPGSYPQQDLVSFYHTVFLPYREFQSEWYKTMEKMNSGQLAEPASALKELSSLAKQKYAQAQTASVASSSPLLQQAQVEILKGLKLLGEAASRGAVSSKDVETDELLVALKKDSYYKEGVEQLMSGQLDYYQSMLRWSNTVNKKIPATYEPASILGINQWKTLPLTVKNKLMADHMKARMLMTSYYPQDLVSAVDDYIMSGEAAKMKMKSVDAVVDLLVNANAVRSGDFLSSKAKVYGKETIPQLPFFYPEEN</sequence>
<keyword evidence="1" id="KW-0472">Membrane</keyword>
<evidence type="ECO:0000313" key="2">
    <source>
        <dbReference type="EMBL" id="TYP77799.1"/>
    </source>
</evidence>
<comment type="caution">
    <text evidence="2">The sequence shown here is derived from an EMBL/GenBank/DDBJ whole genome shotgun (WGS) entry which is preliminary data.</text>
</comment>
<dbReference type="Proteomes" id="UP000323257">
    <property type="component" value="Unassembled WGS sequence"/>
</dbReference>
<evidence type="ECO:0000256" key="1">
    <source>
        <dbReference type="SAM" id="Phobius"/>
    </source>
</evidence>
<dbReference type="OrthoDB" id="2649144at2"/>
<reference evidence="2 3" key="1">
    <citation type="submission" date="2019-07" db="EMBL/GenBank/DDBJ databases">
        <title>Genomic Encyclopedia of Type Strains, Phase III (KMG-III): the genomes of soil and plant-associated and newly described type strains.</title>
        <authorList>
            <person name="Whitman W."/>
        </authorList>
    </citation>
    <scope>NUCLEOTIDE SEQUENCE [LARGE SCALE GENOMIC DNA]</scope>
    <source>
        <strain evidence="2 3">BL24</strain>
    </source>
</reference>
<proteinExistence type="predicted"/>